<dbReference type="SMART" id="SM00220">
    <property type="entry name" value="S_TKc"/>
    <property type="match status" value="1"/>
</dbReference>
<evidence type="ECO:0000256" key="8">
    <source>
        <dbReference type="ARBA" id="ARBA00023027"/>
    </source>
</evidence>
<reference evidence="14" key="1">
    <citation type="submission" date="2021-02" db="EMBL/GenBank/DDBJ databases">
        <authorList>
            <person name="Dougan E. K."/>
            <person name="Rhodes N."/>
            <person name="Thang M."/>
            <person name="Chan C."/>
        </authorList>
    </citation>
    <scope>NUCLEOTIDE SEQUENCE</scope>
</reference>
<dbReference type="PROSITE" id="PS00108">
    <property type="entry name" value="PROTEIN_KINASE_ST"/>
    <property type="match status" value="1"/>
</dbReference>
<dbReference type="GO" id="GO:0030060">
    <property type="term" value="F:L-malate dehydrogenase (NAD+) activity"/>
    <property type="evidence" value="ECO:0007669"/>
    <property type="project" value="UniProtKB-EC"/>
</dbReference>
<accession>A0A812UQV4</accession>
<feature type="domain" description="RWD" evidence="13">
    <location>
        <begin position="868"/>
        <end position="982"/>
    </location>
</feature>
<dbReference type="OrthoDB" id="4069699at2759"/>
<keyword evidence="7" id="KW-0560">Oxidoreductase</keyword>
<evidence type="ECO:0000313" key="15">
    <source>
        <dbReference type="Proteomes" id="UP000604046"/>
    </source>
</evidence>
<evidence type="ECO:0000313" key="14">
    <source>
        <dbReference type="EMBL" id="CAE7574529.1"/>
    </source>
</evidence>
<dbReference type="SUPFAM" id="SSF56327">
    <property type="entry name" value="LDH C-terminal domain-like"/>
    <property type="match status" value="1"/>
</dbReference>
<comment type="caution">
    <text evidence="14">The sequence shown here is derived from an EMBL/GenBank/DDBJ whole genome shotgun (WGS) entry which is preliminary data.</text>
</comment>
<dbReference type="Pfam" id="PF02866">
    <property type="entry name" value="Ldh_1_C"/>
    <property type="match status" value="1"/>
</dbReference>
<gene>
    <name evidence="14" type="ORF">SNAT2548_LOCUS32776</name>
</gene>
<keyword evidence="4" id="KW-0816">Tricarboxylic acid cycle</keyword>
<evidence type="ECO:0000256" key="2">
    <source>
        <dbReference type="ARBA" id="ARBA00011738"/>
    </source>
</evidence>
<evidence type="ECO:0000256" key="3">
    <source>
        <dbReference type="ARBA" id="ARBA00012995"/>
    </source>
</evidence>
<comment type="subunit">
    <text evidence="2">Homodimer.</text>
</comment>
<dbReference type="NCBIfam" id="TIGR01772">
    <property type="entry name" value="MDH_euk_gproteo"/>
    <property type="match status" value="1"/>
</dbReference>
<dbReference type="Gene3D" id="3.40.50.720">
    <property type="entry name" value="NAD(P)-binding Rossmann-like Domain"/>
    <property type="match status" value="1"/>
</dbReference>
<dbReference type="InterPro" id="IPR000719">
    <property type="entry name" value="Prot_kinase_dom"/>
</dbReference>
<evidence type="ECO:0000256" key="1">
    <source>
        <dbReference type="ARBA" id="ARBA00008824"/>
    </source>
</evidence>
<dbReference type="PANTHER" id="PTHR11540:SF16">
    <property type="entry name" value="MALATE DEHYDROGENASE, MITOCHONDRIAL"/>
    <property type="match status" value="1"/>
</dbReference>
<evidence type="ECO:0000259" key="13">
    <source>
        <dbReference type="PROSITE" id="PS50908"/>
    </source>
</evidence>
<dbReference type="EMBL" id="CAJNDS010002724">
    <property type="protein sequence ID" value="CAE7574529.1"/>
    <property type="molecule type" value="Genomic_DNA"/>
</dbReference>
<evidence type="ECO:0000256" key="5">
    <source>
        <dbReference type="ARBA" id="ARBA00022741"/>
    </source>
</evidence>
<dbReference type="GO" id="GO:0006108">
    <property type="term" value="P:malate metabolic process"/>
    <property type="evidence" value="ECO:0007669"/>
    <property type="project" value="InterPro"/>
</dbReference>
<evidence type="ECO:0000256" key="4">
    <source>
        <dbReference type="ARBA" id="ARBA00022532"/>
    </source>
</evidence>
<dbReference type="GO" id="GO:0005524">
    <property type="term" value="F:ATP binding"/>
    <property type="evidence" value="ECO:0007669"/>
    <property type="project" value="UniProtKB-UniRule"/>
</dbReference>
<dbReference type="FunFam" id="3.90.110.10:FF:000001">
    <property type="entry name" value="Malate dehydrogenase"/>
    <property type="match status" value="1"/>
</dbReference>
<evidence type="ECO:0000256" key="9">
    <source>
        <dbReference type="ARBA" id="ARBA00048313"/>
    </source>
</evidence>
<dbReference type="FunFam" id="3.40.50.720:FF:000268">
    <property type="entry name" value="Malate dehydrogenase"/>
    <property type="match status" value="1"/>
</dbReference>
<dbReference type="Pfam" id="PF05773">
    <property type="entry name" value="RWD"/>
    <property type="match status" value="1"/>
</dbReference>
<dbReference type="SUPFAM" id="SSF51735">
    <property type="entry name" value="NAD(P)-binding Rossmann-fold domains"/>
    <property type="match status" value="1"/>
</dbReference>
<dbReference type="InterPro" id="IPR001236">
    <property type="entry name" value="Lactate/malate_DH_N"/>
</dbReference>
<dbReference type="InterPro" id="IPR006575">
    <property type="entry name" value="RWD_dom"/>
</dbReference>
<dbReference type="PROSITE" id="PS00107">
    <property type="entry name" value="PROTEIN_KINASE_ATP"/>
    <property type="match status" value="1"/>
</dbReference>
<organism evidence="14 15">
    <name type="scientific">Symbiodinium natans</name>
    <dbReference type="NCBI Taxonomy" id="878477"/>
    <lineage>
        <taxon>Eukaryota</taxon>
        <taxon>Sar</taxon>
        <taxon>Alveolata</taxon>
        <taxon>Dinophyceae</taxon>
        <taxon>Suessiales</taxon>
        <taxon>Symbiodiniaceae</taxon>
        <taxon>Symbiodinium</taxon>
    </lineage>
</organism>
<dbReference type="PROSITE" id="PS50908">
    <property type="entry name" value="RWD"/>
    <property type="match status" value="1"/>
</dbReference>
<feature type="compositionally biased region" description="Polar residues" evidence="11">
    <location>
        <begin position="1010"/>
        <end position="1023"/>
    </location>
</feature>
<dbReference type="CDD" id="cd01337">
    <property type="entry name" value="MDH_glyoxysomal_mitochondrial"/>
    <property type="match status" value="1"/>
</dbReference>
<evidence type="ECO:0000256" key="10">
    <source>
        <dbReference type="PROSITE-ProRule" id="PRU10141"/>
    </source>
</evidence>
<proteinExistence type="inferred from homology"/>
<dbReference type="InterPro" id="IPR008271">
    <property type="entry name" value="Ser/Thr_kinase_AS"/>
</dbReference>
<dbReference type="Pfam" id="PF00056">
    <property type="entry name" value="Ldh_1_N"/>
    <property type="match status" value="1"/>
</dbReference>
<feature type="region of interest" description="Disordered" evidence="11">
    <location>
        <begin position="1000"/>
        <end position="1026"/>
    </location>
</feature>
<dbReference type="PANTHER" id="PTHR11540">
    <property type="entry name" value="MALATE AND LACTATE DEHYDROGENASE"/>
    <property type="match status" value="1"/>
</dbReference>
<dbReference type="InterPro" id="IPR022383">
    <property type="entry name" value="Lactate/malate_DH_C"/>
</dbReference>
<protein>
    <recommendedName>
        <fullName evidence="3">malate dehydrogenase</fullName>
        <ecNumber evidence="3">1.1.1.37</ecNumber>
    </recommendedName>
</protein>
<sequence>MEEVQEVEGLAGWLEKLSLSHYSVAAREWCSGMGAATVEEIEENWEEFSDALNLKYLERRRLQLCAGPLSEAATPQARDNADEEEEADESSYRYWAAEDFSAEQEAEHPFFMSSSSSKRGELQNFGDPDHPYTILKELGHGMTATVYKCRRDDQVFAVKAIGLSRLQMQRDKEKALERLRRESAILFSMRHPHVVSLYDVHETFERRFLVMEFVDGGELIDEIDTNGPLPEHEARYVFLQIVLGLRYIHSKGVVHRDLKLENVLVDKVLSQPGLLQVKISDFGHSKLVNDGYSRPWSQVCVVGGAGGIGQPLSMLMAMDPNVSELCVYDLTLAMVPAEGVAADLSHLNKKCKVKGYAFDKDDKAIDKAGECLGGCHLVLVPAGVPRKPGQDRKDLLNINAGIAKNIVEACAKHCPEAVVGLIVNPVNSVVPAMCELWKKKGLNPAKIVGVTTLDVVRADKFVHEMTGLPMDNIGVPVIGGHAGTTILPLFSQCQVGKTIPADKVPDLDKKVQDAGTVVVAAKNGKGSATLSMAYAGARLGKAVLAGLNGEVSIECAYVESKVTDLPYFASKVTFGKQGVETVHPIGDLNAYEQGRLDALMPILKEEIEAGLEYAKDMSENGCVVILRCAACLEGERVRCVSFHICFEGFSPAAYSKVANASAGGYDERIDLWSLGVILYVLVEGVLPFPSRSRCDMPKLVFQEDCKLSNLARHLTWSLMRIKPEDRLSLDDCLSHPWAMSSGLVGQVVQLCEAHSRRERGERERRAVLPRDPKNVRKLRKKLQELTLSSKYPMSLRARREVALCFREADDPESVNAAWQDLQAVLQSEFRGNLQSYEVALDATALLCERRGSQQSLGFSEERIDEQDSELEALVAMFPDCVEAATGKFASAPRHVEVSLKGEQHNLWLRLELPHTYPSGSRPPELTHMMVHERLDSPWPLEAQERLRRHIRDFLSGQVMGAAPQGKGLHMFVCWLQEHLLDYLSGLAEPVEELSPAQTVLEPDKDPANEASDSSVPATPSTTSRTEEFARVSVIAHHHDEKMDATGLNSDRLRPSLRGKAFFTHLKGKFSQITGFLSFGKPALLLAEGPENDLHNLIQEARKFPKWWDVDVKMFDRRRAVDTSAWRAFTDFRKVKTEDIDAILKALPAEHCKLYEDVLVGTTLDQKKREKARKSSKK</sequence>
<dbReference type="PROSITE" id="PS00068">
    <property type="entry name" value="MDH"/>
    <property type="match status" value="1"/>
</dbReference>
<evidence type="ECO:0000256" key="7">
    <source>
        <dbReference type="ARBA" id="ARBA00023002"/>
    </source>
</evidence>
<dbReference type="InterPro" id="IPR036291">
    <property type="entry name" value="NAD(P)-bd_dom_sf"/>
</dbReference>
<dbReference type="GO" id="GO:0005737">
    <property type="term" value="C:cytoplasm"/>
    <property type="evidence" value="ECO:0007669"/>
    <property type="project" value="TreeGrafter"/>
</dbReference>
<dbReference type="SUPFAM" id="SSF54495">
    <property type="entry name" value="UBC-like"/>
    <property type="match status" value="1"/>
</dbReference>
<dbReference type="Gene3D" id="3.10.110.10">
    <property type="entry name" value="Ubiquitin Conjugating Enzyme"/>
    <property type="match status" value="1"/>
</dbReference>
<feature type="binding site" evidence="10">
    <location>
        <position position="159"/>
    </location>
    <ligand>
        <name>ATP</name>
        <dbReference type="ChEBI" id="CHEBI:30616"/>
    </ligand>
</feature>
<name>A0A812UQV4_9DINO</name>
<keyword evidence="8" id="KW-0520">NAD</keyword>
<dbReference type="EC" id="1.1.1.37" evidence="3"/>
<dbReference type="InterPro" id="IPR011009">
    <property type="entry name" value="Kinase-like_dom_sf"/>
</dbReference>
<dbReference type="AlphaFoldDB" id="A0A812UQV4"/>
<dbReference type="InterPro" id="IPR010097">
    <property type="entry name" value="Malate_DH_type1"/>
</dbReference>
<dbReference type="InterPro" id="IPR016135">
    <property type="entry name" value="UBQ-conjugating_enzyme/RWD"/>
</dbReference>
<dbReference type="GO" id="GO:0004672">
    <property type="term" value="F:protein kinase activity"/>
    <property type="evidence" value="ECO:0007669"/>
    <property type="project" value="InterPro"/>
</dbReference>
<evidence type="ECO:0000256" key="6">
    <source>
        <dbReference type="ARBA" id="ARBA00022840"/>
    </source>
</evidence>
<dbReference type="InterPro" id="IPR017441">
    <property type="entry name" value="Protein_kinase_ATP_BS"/>
</dbReference>
<dbReference type="Pfam" id="PF00069">
    <property type="entry name" value="Pkinase"/>
    <property type="match status" value="2"/>
</dbReference>
<dbReference type="Gene3D" id="1.10.510.10">
    <property type="entry name" value="Transferase(Phosphotransferase) domain 1"/>
    <property type="match status" value="2"/>
</dbReference>
<feature type="domain" description="Protein kinase" evidence="12">
    <location>
        <begin position="132"/>
        <end position="738"/>
    </location>
</feature>
<dbReference type="SUPFAM" id="SSF56112">
    <property type="entry name" value="Protein kinase-like (PK-like)"/>
    <property type="match status" value="2"/>
</dbReference>
<keyword evidence="5 10" id="KW-0547">Nucleotide-binding</keyword>
<evidence type="ECO:0000259" key="12">
    <source>
        <dbReference type="PROSITE" id="PS50011"/>
    </source>
</evidence>
<keyword evidence="6 10" id="KW-0067">ATP-binding</keyword>
<comment type="catalytic activity">
    <reaction evidence="9">
        <text>(S)-malate + NAD(+) = oxaloacetate + NADH + H(+)</text>
        <dbReference type="Rhea" id="RHEA:21432"/>
        <dbReference type="ChEBI" id="CHEBI:15378"/>
        <dbReference type="ChEBI" id="CHEBI:15589"/>
        <dbReference type="ChEBI" id="CHEBI:16452"/>
        <dbReference type="ChEBI" id="CHEBI:57540"/>
        <dbReference type="ChEBI" id="CHEBI:57945"/>
        <dbReference type="EC" id="1.1.1.37"/>
    </reaction>
</comment>
<dbReference type="PROSITE" id="PS50011">
    <property type="entry name" value="PROTEIN_KINASE_DOM"/>
    <property type="match status" value="1"/>
</dbReference>
<keyword evidence="15" id="KW-1185">Reference proteome</keyword>
<dbReference type="GO" id="GO:0006099">
    <property type="term" value="P:tricarboxylic acid cycle"/>
    <property type="evidence" value="ECO:0007669"/>
    <property type="project" value="UniProtKB-KW"/>
</dbReference>
<comment type="similarity">
    <text evidence="1">Belongs to the LDH/MDH superfamily. MDH type 1 family.</text>
</comment>
<evidence type="ECO:0000256" key="11">
    <source>
        <dbReference type="SAM" id="MobiDB-lite"/>
    </source>
</evidence>
<feature type="region of interest" description="Disordered" evidence="11">
    <location>
        <begin position="71"/>
        <end position="91"/>
    </location>
</feature>
<dbReference type="InterPro" id="IPR001252">
    <property type="entry name" value="Malate_DH_AS"/>
</dbReference>
<dbReference type="InterPro" id="IPR015955">
    <property type="entry name" value="Lactate_DH/Glyco_Ohase_4_C"/>
</dbReference>
<dbReference type="Proteomes" id="UP000604046">
    <property type="component" value="Unassembled WGS sequence"/>
</dbReference>
<dbReference type="Gene3D" id="3.90.110.10">
    <property type="entry name" value="Lactate dehydrogenase/glycoside hydrolase, family 4, C-terminal"/>
    <property type="match status" value="1"/>
</dbReference>